<reference evidence="1" key="1">
    <citation type="submission" date="2014-11" db="EMBL/GenBank/DDBJ databases">
        <authorList>
            <person name="Amaro Gonzalez C."/>
        </authorList>
    </citation>
    <scope>NUCLEOTIDE SEQUENCE</scope>
</reference>
<dbReference type="EMBL" id="GBXM01022723">
    <property type="protein sequence ID" value="JAH85854.1"/>
    <property type="molecule type" value="Transcribed_RNA"/>
</dbReference>
<protein>
    <submittedName>
        <fullName evidence="1">Uncharacterized protein</fullName>
    </submittedName>
</protein>
<organism evidence="1">
    <name type="scientific">Anguilla anguilla</name>
    <name type="common">European freshwater eel</name>
    <name type="synonym">Muraena anguilla</name>
    <dbReference type="NCBI Taxonomy" id="7936"/>
    <lineage>
        <taxon>Eukaryota</taxon>
        <taxon>Metazoa</taxon>
        <taxon>Chordata</taxon>
        <taxon>Craniata</taxon>
        <taxon>Vertebrata</taxon>
        <taxon>Euteleostomi</taxon>
        <taxon>Actinopterygii</taxon>
        <taxon>Neopterygii</taxon>
        <taxon>Teleostei</taxon>
        <taxon>Anguilliformes</taxon>
        <taxon>Anguillidae</taxon>
        <taxon>Anguilla</taxon>
    </lineage>
</organism>
<accession>A0A0E9W656</accession>
<sequence length="69" mass="8196">MIIAMCTGSSWKLSCRFRFILRILCCIRKLFSRANLLYWSSNWAKRSWNRTVARETLVAARSQSWLSIH</sequence>
<dbReference type="AlphaFoldDB" id="A0A0E9W656"/>
<evidence type="ECO:0000313" key="1">
    <source>
        <dbReference type="EMBL" id="JAH85854.1"/>
    </source>
</evidence>
<reference evidence="1" key="2">
    <citation type="journal article" date="2015" name="Fish Shellfish Immunol.">
        <title>Early steps in the European eel (Anguilla anguilla)-Vibrio vulnificus interaction in the gills: Role of the RtxA13 toxin.</title>
        <authorList>
            <person name="Callol A."/>
            <person name="Pajuelo D."/>
            <person name="Ebbesson L."/>
            <person name="Teles M."/>
            <person name="MacKenzie S."/>
            <person name="Amaro C."/>
        </authorList>
    </citation>
    <scope>NUCLEOTIDE SEQUENCE</scope>
</reference>
<proteinExistence type="predicted"/>
<name>A0A0E9W656_ANGAN</name>